<dbReference type="HOGENOM" id="CLU_3052939_0_0_1"/>
<dbReference type="AlphaFoldDB" id="T1KMQ1"/>
<dbReference type="EnsemblMetazoa" id="tetur15g02430.1">
    <property type="protein sequence ID" value="tetur15g02430.1"/>
    <property type="gene ID" value="tetur15g02430"/>
</dbReference>
<proteinExistence type="predicted"/>
<reference evidence="3" key="1">
    <citation type="submission" date="2011-08" db="EMBL/GenBank/DDBJ databases">
        <authorList>
            <person name="Rombauts S."/>
        </authorList>
    </citation>
    <scope>NUCLEOTIDE SEQUENCE</scope>
    <source>
        <strain evidence="3">London</strain>
    </source>
</reference>
<sequence>MKSPFETRPFYTAPHPQVEVESNGRIKKRSTPFPLSKLNSDPNPFLCFLGILIT</sequence>
<feature type="region of interest" description="Disordered" evidence="1">
    <location>
        <begin position="1"/>
        <end position="26"/>
    </location>
</feature>
<accession>T1KMQ1</accession>
<protein>
    <submittedName>
        <fullName evidence="2">Uncharacterized protein</fullName>
    </submittedName>
</protein>
<evidence type="ECO:0000313" key="2">
    <source>
        <dbReference type="EnsemblMetazoa" id="tetur15g02430.1"/>
    </source>
</evidence>
<name>T1KMQ1_TETUR</name>
<evidence type="ECO:0000313" key="3">
    <source>
        <dbReference type="Proteomes" id="UP000015104"/>
    </source>
</evidence>
<reference evidence="2" key="2">
    <citation type="submission" date="2015-06" db="UniProtKB">
        <authorList>
            <consortium name="EnsemblMetazoa"/>
        </authorList>
    </citation>
    <scope>IDENTIFICATION</scope>
</reference>
<dbReference type="EMBL" id="CAEY01000248">
    <property type="status" value="NOT_ANNOTATED_CDS"/>
    <property type="molecule type" value="Genomic_DNA"/>
</dbReference>
<dbReference type="Proteomes" id="UP000015104">
    <property type="component" value="Unassembled WGS sequence"/>
</dbReference>
<keyword evidence="3" id="KW-1185">Reference proteome</keyword>
<organism evidence="2 3">
    <name type="scientific">Tetranychus urticae</name>
    <name type="common">Two-spotted spider mite</name>
    <dbReference type="NCBI Taxonomy" id="32264"/>
    <lineage>
        <taxon>Eukaryota</taxon>
        <taxon>Metazoa</taxon>
        <taxon>Ecdysozoa</taxon>
        <taxon>Arthropoda</taxon>
        <taxon>Chelicerata</taxon>
        <taxon>Arachnida</taxon>
        <taxon>Acari</taxon>
        <taxon>Acariformes</taxon>
        <taxon>Trombidiformes</taxon>
        <taxon>Prostigmata</taxon>
        <taxon>Eleutherengona</taxon>
        <taxon>Raphignathae</taxon>
        <taxon>Tetranychoidea</taxon>
        <taxon>Tetranychidae</taxon>
        <taxon>Tetranychus</taxon>
    </lineage>
</organism>
<evidence type="ECO:0000256" key="1">
    <source>
        <dbReference type="SAM" id="MobiDB-lite"/>
    </source>
</evidence>